<dbReference type="EMBL" id="AGNK02002086">
    <property type="status" value="NOT_ANNOTATED_CDS"/>
    <property type="molecule type" value="Genomic_DNA"/>
</dbReference>
<dbReference type="EnsemblPlants" id="KQL16902">
    <property type="protein sequence ID" value="KQL16902"/>
    <property type="gene ID" value="SETIT_024001mg"/>
</dbReference>
<proteinExistence type="predicted"/>
<reference evidence="1" key="2">
    <citation type="submission" date="2018-08" db="UniProtKB">
        <authorList>
            <consortium name="EnsemblPlants"/>
        </authorList>
    </citation>
    <scope>IDENTIFICATION</scope>
    <source>
        <strain evidence="1">Yugu1</strain>
    </source>
</reference>
<dbReference type="AlphaFoldDB" id="K3ZBT0"/>
<name>K3ZBT0_SETIT</name>
<dbReference type="Gramene" id="KQL16902">
    <property type="protein sequence ID" value="KQL16902"/>
    <property type="gene ID" value="SETIT_024001mg"/>
</dbReference>
<evidence type="ECO:0000313" key="2">
    <source>
        <dbReference type="Proteomes" id="UP000004995"/>
    </source>
</evidence>
<protein>
    <submittedName>
        <fullName evidence="1">Uncharacterized protein</fullName>
    </submittedName>
</protein>
<dbReference type="Proteomes" id="UP000004995">
    <property type="component" value="Unassembled WGS sequence"/>
</dbReference>
<dbReference type="InParanoid" id="K3ZBT0"/>
<dbReference type="HOGENOM" id="CLU_3109996_0_0_1"/>
<evidence type="ECO:0000313" key="1">
    <source>
        <dbReference type="EnsemblPlants" id="KQL16902"/>
    </source>
</evidence>
<reference evidence="2" key="1">
    <citation type="journal article" date="2012" name="Nat. Biotechnol.">
        <title>Reference genome sequence of the model plant Setaria.</title>
        <authorList>
            <person name="Bennetzen J.L."/>
            <person name="Schmutz J."/>
            <person name="Wang H."/>
            <person name="Percifield R."/>
            <person name="Hawkins J."/>
            <person name="Pontaroli A.C."/>
            <person name="Estep M."/>
            <person name="Feng L."/>
            <person name="Vaughn J.N."/>
            <person name="Grimwood J."/>
            <person name="Jenkins J."/>
            <person name="Barry K."/>
            <person name="Lindquist E."/>
            <person name="Hellsten U."/>
            <person name="Deshpande S."/>
            <person name="Wang X."/>
            <person name="Wu X."/>
            <person name="Mitros T."/>
            <person name="Triplett J."/>
            <person name="Yang X."/>
            <person name="Ye C.Y."/>
            <person name="Mauro-Herrera M."/>
            <person name="Wang L."/>
            <person name="Li P."/>
            <person name="Sharma M."/>
            <person name="Sharma R."/>
            <person name="Ronald P.C."/>
            <person name="Panaud O."/>
            <person name="Kellogg E.A."/>
            <person name="Brutnell T.P."/>
            <person name="Doust A.N."/>
            <person name="Tuskan G.A."/>
            <person name="Rokhsar D."/>
            <person name="Devos K.M."/>
        </authorList>
    </citation>
    <scope>NUCLEOTIDE SEQUENCE [LARGE SCALE GENOMIC DNA]</scope>
    <source>
        <strain evidence="2">cv. Yugu1</strain>
    </source>
</reference>
<sequence length="51" mass="6028">MWRRGIDGKPCGFFRIPLHHDLFEDGWNLVGCLLTPLLSKPLFFQQCYFVD</sequence>
<keyword evidence="2" id="KW-1185">Reference proteome</keyword>
<organism evidence="1 2">
    <name type="scientific">Setaria italica</name>
    <name type="common">Foxtail millet</name>
    <name type="synonym">Panicum italicum</name>
    <dbReference type="NCBI Taxonomy" id="4555"/>
    <lineage>
        <taxon>Eukaryota</taxon>
        <taxon>Viridiplantae</taxon>
        <taxon>Streptophyta</taxon>
        <taxon>Embryophyta</taxon>
        <taxon>Tracheophyta</taxon>
        <taxon>Spermatophyta</taxon>
        <taxon>Magnoliopsida</taxon>
        <taxon>Liliopsida</taxon>
        <taxon>Poales</taxon>
        <taxon>Poaceae</taxon>
        <taxon>PACMAD clade</taxon>
        <taxon>Panicoideae</taxon>
        <taxon>Panicodae</taxon>
        <taxon>Paniceae</taxon>
        <taxon>Cenchrinae</taxon>
        <taxon>Setaria</taxon>
    </lineage>
</organism>
<accession>K3ZBT0</accession>